<dbReference type="AlphaFoldDB" id="A0A1B1BPT7"/>
<evidence type="ECO:0008006" key="3">
    <source>
        <dbReference type="Google" id="ProtNLM"/>
    </source>
</evidence>
<gene>
    <name evidence="1" type="ORF">PA27867_3628</name>
</gene>
<organism evidence="1 2">
    <name type="scientific">Cryobacterium arcticum</name>
    <dbReference type="NCBI Taxonomy" id="670052"/>
    <lineage>
        <taxon>Bacteria</taxon>
        <taxon>Bacillati</taxon>
        <taxon>Actinomycetota</taxon>
        <taxon>Actinomycetes</taxon>
        <taxon>Micrococcales</taxon>
        <taxon>Microbacteriaceae</taxon>
        <taxon>Cryobacterium</taxon>
    </lineage>
</organism>
<dbReference type="OrthoDB" id="3231936at2"/>
<reference evidence="1 2" key="1">
    <citation type="submission" date="2016-06" db="EMBL/GenBank/DDBJ databases">
        <title>Genome sequencing of Cryobacterium arcticum PAMC 27867.</title>
        <authorList>
            <person name="Lee J."/>
            <person name="Kim O.-S."/>
        </authorList>
    </citation>
    <scope>NUCLEOTIDE SEQUENCE [LARGE SCALE GENOMIC DNA]</scope>
    <source>
        <strain evidence="1 2">PAMC 27867</strain>
    </source>
</reference>
<dbReference type="EMBL" id="CP016282">
    <property type="protein sequence ID" value="ANP74546.1"/>
    <property type="molecule type" value="Genomic_DNA"/>
</dbReference>
<evidence type="ECO:0000313" key="1">
    <source>
        <dbReference type="EMBL" id="ANP74546.1"/>
    </source>
</evidence>
<keyword evidence="2" id="KW-1185">Reference proteome</keyword>
<protein>
    <recommendedName>
        <fullName evidence="3">Minor tail protein</fullName>
    </recommendedName>
</protein>
<dbReference type="RefSeq" id="WP_066598469.1">
    <property type="nucleotide sequence ID" value="NZ_CP016282.1"/>
</dbReference>
<dbReference type="STRING" id="670052.PA27867_3628"/>
<sequence>MTFTHEFVNTATGQPIVSVYQPSASGWGRALGIAAGQKTTVFQLGDSNSPGYDWRSTCKPWDVSIVTSWNGVPIYWGIIIGAKYNRTRKEWTVRHVDFRAILARRYTFGTNGYSGDTVDNILDLTNRSLRSMIPWIVWSGTQGASSNYGLPIRAETGLALNSTAGDQSGPFTRKFNDWNFTTVEDALQEVQTMPNGPDVDLEPKQDPDGGWFYINLRVGNPRLAGNTWWFDLDSDTPAVKDVNLDIDGVKMRNVSFAIGIGSEMLLPVKTARTVTASVALEGQEQYKGKEDGTEALQSHADADLATYTDATEQWTATMLTGGLRDSQGVIAPNVNAFRMGDILMLHSAGDPLMADGWSRHELVTLDGDVGDTFTPGFQLIGGA</sequence>
<evidence type="ECO:0000313" key="2">
    <source>
        <dbReference type="Proteomes" id="UP000092582"/>
    </source>
</evidence>
<name>A0A1B1BPT7_9MICO</name>
<proteinExistence type="predicted"/>
<accession>A0A1B1BPT7</accession>
<dbReference type="Proteomes" id="UP000092582">
    <property type="component" value="Chromosome 1"/>
</dbReference>
<dbReference type="KEGG" id="cart:PA27867_3628"/>